<comment type="caution">
    <text evidence="3">The sequence shown here is derived from an EMBL/GenBank/DDBJ whole genome shotgun (WGS) entry which is preliminary data.</text>
</comment>
<evidence type="ECO:0000313" key="4">
    <source>
        <dbReference type="Proteomes" id="UP000178248"/>
    </source>
</evidence>
<proteinExistence type="predicted"/>
<feature type="transmembrane region" description="Helical" evidence="1">
    <location>
        <begin position="91"/>
        <end position="114"/>
    </location>
</feature>
<feature type="transmembrane region" description="Helical" evidence="1">
    <location>
        <begin position="134"/>
        <end position="154"/>
    </location>
</feature>
<feature type="transmembrane region" description="Helical" evidence="1">
    <location>
        <begin position="174"/>
        <end position="194"/>
    </location>
</feature>
<dbReference type="Pfam" id="PF01145">
    <property type="entry name" value="Band_7"/>
    <property type="match status" value="1"/>
</dbReference>
<dbReference type="AlphaFoldDB" id="A0A1G2BT82"/>
<keyword evidence="1" id="KW-1133">Transmembrane helix</keyword>
<evidence type="ECO:0000259" key="2">
    <source>
        <dbReference type="Pfam" id="PF01145"/>
    </source>
</evidence>
<feature type="domain" description="Band 7" evidence="2">
    <location>
        <begin position="195"/>
        <end position="463"/>
    </location>
</feature>
<sequence>MSAFDAYLDNLRLQLNSIPEEGTAMTEIWILIGLLVLIAMIGNWGTVWMFVRTASQRIYRMIVKNKPKFGKQAPSGKNKQRGKNMRGKSTLISIAVVLTGLIIAGLSYVIPWYNGLFDAEWITLNGSAMWIADLLYWLVTLSLLIVTIVAIVELRKWLKSRRRDKTTDTTGKDWHASIWFTIEFQHSAAVYWYWFGRGKIRRTRDAGTYFKWPWLEIVEVITRKLVDVEIETQQLPAGRIAPSGAGRARPEEAHTDRARLEIDKARARERRVSGTLSYKFRMTVSTRSAKETDEYKDGIQTILQSDKSYRDFTSKEFRARFGELIAARLREVLPQMPFEDAFFIPPMVILLGRTDEIAGDDSAVSSKRWQRLQDDSANAPKDVQLVVKGLKKPINIFRIDLNEPEQVVAAVRERSNSLLATFFNLGYKVTRFGISDINPPEELQNALKKLANAELERDAQLTVYQSQFVDKAEAERDQRNIQADASNYTFEVFVSKAEEVAKKYSIPLMVAMEFMRFLEDRRTRRLMEGRLLQVDVSSDNPIPAALLSLSKTFEDLLSGKTAPPQKS</sequence>
<keyword evidence="1" id="KW-0472">Membrane</keyword>
<evidence type="ECO:0000313" key="3">
    <source>
        <dbReference type="EMBL" id="OGY91570.1"/>
    </source>
</evidence>
<dbReference type="EMBL" id="MHKM01000017">
    <property type="protein sequence ID" value="OGY91570.1"/>
    <property type="molecule type" value="Genomic_DNA"/>
</dbReference>
<name>A0A1G2BT82_9BACT</name>
<dbReference type="STRING" id="1798551.A3B30_03795"/>
<keyword evidence="1" id="KW-0812">Transmembrane</keyword>
<organism evidence="3 4">
    <name type="scientific">Candidatus Komeilibacteria bacterium RIFCSPLOWO2_01_FULL_52_15</name>
    <dbReference type="NCBI Taxonomy" id="1798551"/>
    <lineage>
        <taxon>Bacteria</taxon>
        <taxon>Candidatus Komeiliibacteriota</taxon>
    </lineage>
</organism>
<evidence type="ECO:0000256" key="1">
    <source>
        <dbReference type="SAM" id="Phobius"/>
    </source>
</evidence>
<reference evidence="3 4" key="1">
    <citation type="journal article" date="2016" name="Nat. Commun.">
        <title>Thousands of microbial genomes shed light on interconnected biogeochemical processes in an aquifer system.</title>
        <authorList>
            <person name="Anantharaman K."/>
            <person name="Brown C.T."/>
            <person name="Hug L.A."/>
            <person name="Sharon I."/>
            <person name="Castelle C.J."/>
            <person name="Probst A.J."/>
            <person name="Thomas B.C."/>
            <person name="Singh A."/>
            <person name="Wilkins M.J."/>
            <person name="Karaoz U."/>
            <person name="Brodie E.L."/>
            <person name="Williams K.H."/>
            <person name="Hubbard S.S."/>
            <person name="Banfield J.F."/>
        </authorList>
    </citation>
    <scope>NUCLEOTIDE SEQUENCE [LARGE SCALE GENOMIC DNA]</scope>
</reference>
<gene>
    <name evidence="3" type="ORF">A3B30_03795</name>
</gene>
<dbReference type="InterPro" id="IPR001107">
    <property type="entry name" value="Band_7"/>
</dbReference>
<accession>A0A1G2BT82</accession>
<feature type="transmembrane region" description="Helical" evidence="1">
    <location>
        <begin position="28"/>
        <end position="51"/>
    </location>
</feature>
<dbReference type="Proteomes" id="UP000178248">
    <property type="component" value="Unassembled WGS sequence"/>
</dbReference>
<protein>
    <recommendedName>
        <fullName evidence="2">Band 7 domain-containing protein</fullName>
    </recommendedName>
</protein>